<keyword evidence="11" id="KW-1185">Reference proteome</keyword>
<dbReference type="EC" id="2.1.1.107" evidence="2"/>
<evidence type="ECO:0000256" key="6">
    <source>
        <dbReference type="ARBA" id="ARBA00023244"/>
    </source>
</evidence>
<dbReference type="PROSITE" id="PS00840">
    <property type="entry name" value="SUMT_2"/>
    <property type="match status" value="1"/>
</dbReference>
<comment type="pathway">
    <text evidence="7">Porphyrin-containing compound metabolism; siroheme biosynthesis; precorrin-2 from uroporphyrinogen III: step 1/1.</text>
</comment>
<keyword evidence="6" id="KW-0627">Porphyrin biosynthesis</keyword>
<dbReference type="InterPro" id="IPR006366">
    <property type="entry name" value="CobA/CysG_C"/>
</dbReference>
<keyword evidence="5" id="KW-0949">S-adenosyl-L-methionine</keyword>
<dbReference type="Proteomes" id="UP001252186">
    <property type="component" value="Unassembled WGS sequence"/>
</dbReference>
<comment type="caution">
    <text evidence="10">The sequence shown here is derived from an EMBL/GenBank/DDBJ whole genome shotgun (WGS) entry which is preliminary data.</text>
</comment>
<feature type="domain" description="Tetrapyrrole methylase" evidence="9">
    <location>
        <begin position="3"/>
        <end position="210"/>
    </location>
</feature>
<dbReference type="CDD" id="cd11642">
    <property type="entry name" value="SUMT"/>
    <property type="match status" value="1"/>
</dbReference>
<keyword evidence="4 8" id="KW-0808">Transferase</keyword>
<evidence type="ECO:0000313" key="10">
    <source>
        <dbReference type="EMBL" id="MDT0553311.1"/>
    </source>
</evidence>
<protein>
    <recommendedName>
        <fullName evidence="2">uroporphyrinogen-III C-methyltransferase</fullName>
        <ecNumber evidence="2">2.1.1.107</ecNumber>
    </recommendedName>
</protein>
<dbReference type="InterPro" id="IPR014776">
    <property type="entry name" value="4pyrrole_Mease_sub2"/>
</dbReference>
<dbReference type="Gene3D" id="3.40.1010.10">
    <property type="entry name" value="Cobalt-precorrin-4 Transmethylase, Domain 1"/>
    <property type="match status" value="1"/>
</dbReference>
<dbReference type="InterPro" id="IPR003043">
    <property type="entry name" value="Uropor_MeTrfase_CS"/>
</dbReference>
<dbReference type="InterPro" id="IPR014777">
    <property type="entry name" value="4pyrrole_Mease_sub1"/>
</dbReference>
<evidence type="ECO:0000259" key="9">
    <source>
        <dbReference type="Pfam" id="PF00590"/>
    </source>
</evidence>
<evidence type="ECO:0000256" key="5">
    <source>
        <dbReference type="ARBA" id="ARBA00022691"/>
    </source>
</evidence>
<dbReference type="GO" id="GO:0004851">
    <property type="term" value="F:uroporphyrin-III C-methyltransferase activity"/>
    <property type="evidence" value="ECO:0007669"/>
    <property type="project" value="UniProtKB-EC"/>
</dbReference>
<dbReference type="PROSITE" id="PS00839">
    <property type="entry name" value="SUMT_1"/>
    <property type="match status" value="1"/>
</dbReference>
<evidence type="ECO:0000256" key="3">
    <source>
        <dbReference type="ARBA" id="ARBA00022603"/>
    </source>
</evidence>
<dbReference type="InterPro" id="IPR050161">
    <property type="entry name" value="Siro_Cobalamin_biosynth"/>
</dbReference>
<evidence type="ECO:0000256" key="8">
    <source>
        <dbReference type="RuleBase" id="RU003960"/>
    </source>
</evidence>
<dbReference type="InterPro" id="IPR000878">
    <property type="entry name" value="4pyrrol_Mease"/>
</dbReference>
<keyword evidence="3 8" id="KW-0489">Methyltransferase</keyword>
<dbReference type="SUPFAM" id="SSF53790">
    <property type="entry name" value="Tetrapyrrole methylase"/>
    <property type="match status" value="1"/>
</dbReference>
<comment type="similarity">
    <text evidence="1 8">Belongs to the precorrin methyltransferase family.</text>
</comment>
<dbReference type="PANTHER" id="PTHR45790:SF3">
    <property type="entry name" value="S-ADENOSYL-L-METHIONINE-DEPENDENT UROPORPHYRINOGEN III METHYLTRANSFERASE, CHLOROPLASTIC"/>
    <property type="match status" value="1"/>
</dbReference>
<name>A0ABU2Y544_9FLAO</name>
<accession>A0ABU2Y544</accession>
<dbReference type="InterPro" id="IPR035996">
    <property type="entry name" value="4pyrrol_Methylase_sf"/>
</dbReference>
<evidence type="ECO:0000256" key="2">
    <source>
        <dbReference type="ARBA" id="ARBA00012162"/>
    </source>
</evidence>
<proteinExistence type="inferred from homology"/>
<reference evidence="10 11" key="1">
    <citation type="submission" date="2023-09" db="EMBL/GenBank/DDBJ databases">
        <authorList>
            <person name="Rey-Velasco X."/>
        </authorList>
    </citation>
    <scope>NUCLEOTIDE SEQUENCE [LARGE SCALE GENOMIC DNA]</scope>
    <source>
        <strain evidence="10 11">P050</strain>
    </source>
</reference>
<organism evidence="10 11">
    <name type="scientific">Urechidicola vernalis</name>
    <dbReference type="NCBI Taxonomy" id="3075600"/>
    <lineage>
        <taxon>Bacteria</taxon>
        <taxon>Pseudomonadati</taxon>
        <taxon>Bacteroidota</taxon>
        <taxon>Flavobacteriia</taxon>
        <taxon>Flavobacteriales</taxon>
        <taxon>Flavobacteriaceae</taxon>
        <taxon>Urechidicola</taxon>
    </lineage>
</organism>
<dbReference type="NCBIfam" id="TIGR01469">
    <property type="entry name" value="cobA_cysG_Cterm"/>
    <property type="match status" value="1"/>
</dbReference>
<gene>
    <name evidence="10" type="primary">cobA</name>
    <name evidence="10" type="ORF">RM519_08655</name>
</gene>
<evidence type="ECO:0000256" key="7">
    <source>
        <dbReference type="ARBA" id="ARBA00025705"/>
    </source>
</evidence>
<dbReference type="EMBL" id="JAVRHV010000003">
    <property type="protein sequence ID" value="MDT0553311.1"/>
    <property type="molecule type" value="Genomic_DNA"/>
</dbReference>
<dbReference type="Pfam" id="PF00590">
    <property type="entry name" value="TP_methylase"/>
    <property type="match status" value="1"/>
</dbReference>
<evidence type="ECO:0000313" key="11">
    <source>
        <dbReference type="Proteomes" id="UP001252186"/>
    </source>
</evidence>
<dbReference type="Gene3D" id="3.30.950.10">
    <property type="entry name" value="Methyltransferase, Cobalt-precorrin-4 Transmethylase, Domain 2"/>
    <property type="match status" value="1"/>
</dbReference>
<dbReference type="NCBIfam" id="NF004790">
    <property type="entry name" value="PRK06136.1"/>
    <property type="match status" value="1"/>
</dbReference>
<evidence type="ECO:0000256" key="4">
    <source>
        <dbReference type="ARBA" id="ARBA00022679"/>
    </source>
</evidence>
<dbReference type="RefSeq" id="WP_311593305.1">
    <property type="nucleotide sequence ID" value="NZ_JAVRHV010000003.1"/>
</dbReference>
<dbReference type="GO" id="GO:0032259">
    <property type="term" value="P:methylation"/>
    <property type="evidence" value="ECO:0007669"/>
    <property type="project" value="UniProtKB-KW"/>
</dbReference>
<dbReference type="PANTHER" id="PTHR45790">
    <property type="entry name" value="SIROHEME SYNTHASE-RELATED"/>
    <property type="match status" value="1"/>
</dbReference>
<sequence>MSTVTLVGAGPGDLDLLTIKGMNAIKEADVILYDALVNEEMLKYAKQGVKCIYVGKKFGNHKYSQFEINDLLLECSLYYNKVVRLKGGDSFVFGRGAEEMTFLEESGLEVKVIPGITSAIAVPELQGIPLTKRKISESFMVVTGVNSSGKISNDLIYGAKSNTTLVILMGLRKLSEIMDLVSLYRSSNTPFAIIQNGSLFNERFYINKIGNYNKVKKELDCEFPGVIVIGDVVAEHPQFLSEEIHRVLERFS</sequence>
<evidence type="ECO:0000256" key="1">
    <source>
        <dbReference type="ARBA" id="ARBA00005879"/>
    </source>
</evidence>